<protein>
    <submittedName>
        <fullName evidence="1">Uncharacterized protein</fullName>
    </submittedName>
</protein>
<proteinExistence type="predicted"/>
<accession>A0A0F9NJ90</accession>
<gene>
    <name evidence="1" type="ORF">LCGC14_1330360</name>
</gene>
<comment type="caution">
    <text evidence="1">The sequence shown here is derived from an EMBL/GenBank/DDBJ whole genome shotgun (WGS) entry which is preliminary data.</text>
</comment>
<evidence type="ECO:0000313" key="1">
    <source>
        <dbReference type="EMBL" id="KKM81377.1"/>
    </source>
</evidence>
<reference evidence="1" key="1">
    <citation type="journal article" date="2015" name="Nature">
        <title>Complex archaea that bridge the gap between prokaryotes and eukaryotes.</title>
        <authorList>
            <person name="Spang A."/>
            <person name="Saw J.H."/>
            <person name="Jorgensen S.L."/>
            <person name="Zaremba-Niedzwiedzka K."/>
            <person name="Martijn J."/>
            <person name="Lind A.E."/>
            <person name="van Eijk R."/>
            <person name="Schleper C."/>
            <person name="Guy L."/>
            <person name="Ettema T.J."/>
        </authorList>
    </citation>
    <scope>NUCLEOTIDE SEQUENCE</scope>
</reference>
<dbReference type="EMBL" id="LAZR01008028">
    <property type="protein sequence ID" value="KKM81377.1"/>
    <property type="molecule type" value="Genomic_DNA"/>
</dbReference>
<sequence length="67" mass="7456">MSKTAITRVRITRALVPEMIRVARLAHGRPAERIAAVLGAWTNLAGVSHWTPSMVNYIERRMSGGRN</sequence>
<dbReference type="AlphaFoldDB" id="A0A0F9NJ90"/>
<name>A0A0F9NJ90_9ZZZZ</name>
<organism evidence="1">
    <name type="scientific">marine sediment metagenome</name>
    <dbReference type="NCBI Taxonomy" id="412755"/>
    <lineage>
        <taxon>unclassified sequences</taxon>
        <taxon>metagenomes</taxon>
        <taxon>ecological metagenomes</taxon>
    </lineage>
</organism>